<dbReference type="Proteomes" id="UP000277582">
    <property type="component" value="Unassembled WGS sequence"/>
</dbReference>
<sequence>MPRRHGSLQFRPRKRAETTKVSFRSYPELKEGPKLGGFPGYKVGMLHLIAIEDRPGRPTTGTEIAVPSTVIETPPVNVVGIRAYKRELSGLKPIATGLIVEKDDPLSRLFPIGSGIKNFDKAMEAIEGRKEEVGSLRLILRTNPQMAGGLSKKVPELLEVPILGGSIESRIDYARNVIGNAIRVMDVFREGQLIDITGVTKGKGFQGAVKRFGIEMLPHKAGKGRKKPGSLGSRHPPYITWRVPRPGQLGYHKRTEYNKRIMKIVPAEYENGVPIKLVEDLNPPGGFINYGLVRSDCIIISGSVMGPPRRFIMMRHPIRPPSYELGKPKIVHISTIREVSS</sequence>
<dbReference type="InterPro" id="IPR044892">
    <property type="entry name" value="Ribosomal_L3_dom_3_arc_sf"/>
</dbReference>
<dbReference type="Gene3D" id="4.10.960.10">
    <property type="entry name" value="Ribosomal protein L3, domain 3"/>
    <property type="match status" value="1"/>
</dbReference>
<dbReference type="PANTHER" id="PTHR11363">
    <property type="entry name" value="60S RIBOSOMAL PROTEIN L3-RELATED"/>
    <property type="match status" value="1"/>
</dbReference>
<dbReference type="PROSITE" id="PS00474">
    <property type="entry name" value="RIBOSOMAL_L3"/>
    <property type="match status" value="1"/>
</dbReference>
<evidence type="ECO:0000256" key="4">
    <source>
        <dbReference type="ARBA" id="ARBA00022980"/>
    </source>
</evidence>
<dbReference type="InterPro" id="IPR000597">
    <property type="entry name" value="Ribosomal_uL3"/>
</dbReference>
<dbReference type="GO" id="GO:0019843">
    <property type="term" value="F:rRNA binding"/>
    <property type="evidence" value="ECO:0007669"/>
    <property type="project" value="UniProtKB-KW"/>
</dbReference>
<evidence type="ECO:0000313" key="9">
    <source>
        <dbReference type="Proteomes" id="UP000277582"/>
    </source>
</evidence>
<dbReference type="GO" id="GO:0022625">
    <property type="term" value="C:cytosolic large ribosomal subunit"/>
    <property type="evidence" value="ECO:0007669"/>
    <property type="project" value="UniProtKB-UniRule"/>
</dbReference>
<comment type="similarity">
    <text evidence="1">Belongs to the universal ribosomal protein uL3 family.</text>
</comment>
<gene>
    <name evidence="8" type="ORF">D6D85_04785</name>
</gene>
<evidence type="ECO:0000256" key="7">
    <source>
        <dbReference type="NCBIfam" id="TIGR03626"/>
    </source>
</evidence>
<dbReference type="Gene3D" id="3.30.1430.10">
    <property type="match status" value="1"/>
</dbReference>
<keyword evidence="2" id="KW-0699">rRNA-binding</keyword>
<keyword evidence="5" id="KW-0687">Ribonucleoprotein</keyword>
<dbReference type="SUPFAM" id="SSF50447">
    <property type="entry name" value="Translation proteins"/>
    <property type="match status" value="1"/>
</dbReference>
<accession>A0A429GRE3</accession>
<comment type="caution">
    <text evidence="8">The sequence shown here is derived from an EMBL/GenBank/DDBJ whole genome shotgun (WGS) entry which is preliminary data.</text>
</comment>
<evidence type="ECO:0000256" key="3">
    <source>
        <dbReference type="ARBA" id="ARBA00022884"/>
    </source>
</evidence>
<evidence type="ECO:0000256" key="5">
    <source>
        <dbReference type="ARBA" id="ARBA00023274"/>
    </source>
</evidence>
<dbReference type="EMBL" id="RCOS01000062">
    <property type="protein sequence ID" value="RSN76269.1"/>
    <property type="molecule type" value="Genomic_DNA"/>
</dbReference>
<dbReference type="Pfam" id="PF00297">
    <property type="entry name" value="Ribosomal_L3"/>
    <property type="match status" value="1"/>
</dbReference>
<keyword evidence="3" id="KW-0694">RNA-binding</keyword>
<proteinExistence type="inferred from homology"/>
<dbReference type="AlphaFoldDB" id="A0A429GRE3"/>
<evidence type="ECO:0000256" key="6">
    <source>
        <dbReference type="ARBA" id="ARBA00035457"/>
    </source>
</evidence>
<dbReference type="NCBIfam" id="TIGR03626">
    <property type="entry name" value="L3_arch"/>
    <property type="match status" value="1"/>
</dbReference>
<dbReference type="InterPro" id="IPR019926">
    <property type="entry name" value="Ribosomal_uL3_CS"/>
</dbReference>
<keyword evidence="9" id="KW-1185">Reference proteome</keyword>
<dbReference type="InterPro" id="IPR045077">
    <property type="entry name" value="L3_arc_euk"/>
</dbReference>
<keyword evidence="4 8" id="KW-0689">Ribosomal protein</keyword>
<reference evidence="8 9" key="1">
    <citation type="submission" date="2018-10" db="EMBL/GenBank/DDBJ databases">
        <title>Co-occurring genomic capacity for anaerobic methane metabolism and dissimilatory sulfite reduction discovered in the Korarchaeota.</title>
        <authorList>
            <person name="Mckay L.J."/>
            <person name="Dlakic M."/>
            <person name="Fields M.W."/>
            <person name="Delmont T.O."/>
            <person name="Eren A.M."/>
            <person name="Jay Z.J."/>
            <person name="Klingelsmith K.B."/>
            <person name="Rusch D.B."/>
            <person name="Inskeep W.P."/>
        </authorList>
    </citation>
    <scope>NUCLEOTIDE SEQUENCE [LARGE SCALE GENOMIC DNA]</scope>
    <source>
        <strain evidence="8 9">MDKW</strain>
    </source>
</reference>
<evidence type="ECO:0000256" key="1">
    <source>
        <dbReference type="ARBA" id="ARBA00006540"/>
    </source>
</evidence>
<dbReference type="GO" id="GO:0006412">
    <property type="term" value="P:translation"/>
    <property type="evidence" value="ECO:0007669"/>
    <property type="project" value="UniProtKB-UniRule"/>
</dbReference>
<dbReference type="OrthoDB" id="6121at2157"/>
<evidence type="ECO:0000313" key="8">
    <source>
        <dbReference type="EMBL" id="RSN76269.1"/>
    </source>
</evidence>
<dbReference type="GO" id="GO:0003735">
    <property type="term" value="F:structural constituent of ribosome"/>
    <property type="evidence" value="ECO:0007669"/>
    <property type="project" value="UniProtKB-UniRule"/>
</dbReference>
<dbReference type="PANTHER" id="PTHR11363:SF5">
    <property type="entry name" value="LARGE RIBOSOMAL SUBUNIT PROTEIN UL3"/>
    <property type="match status" value="1"/>
</dbReference>
<protein>
    <recommendedName>
        <fullName evidence="6 7">50S ribosomal protein L3</fullName>
    </recommendedName>
</protein>
<dbReference type="NCBIfam" id="NF003261">
    <property type="entry name" value="PRK04231.1"/>
    <property type="match status" value="1"/>
</dbReference>
<name>A0A429GRE3_9CREN</name>
<evidence type="ECO:0000256" key="2">
    <source>
        <dbReference type="ARBA" id="ARBA00022730"/>
    </source>
</evidence>
<dbReference type="InterPro" id="IPR019928">
    <property type="entry name" value="Ribosomal_uL3_arc"/>
</dbReference>
<dbReference type="InterPro" id="IPR009000">
    <property type="entry name" value="Transl_B-barrel_sf"/>
</dbReference>
<organism evidence="8 9">
    <name type="scientific">Candidatus Methanodesulfokora washburnensis</name>
    <dbReference type="NCBI Taxonomy" id="2478471"/>
    <lineage>
        <taxon>Archaea</taxon>
        <taxon>Thermoproteota</taxon>
        <taxon>Candidatus Korarchaeia</taxon>
        <taxon>Candidatus Korarchaeia incertae sedis</taxon>
        <taxon>Candidatus Methanodesulfokora</taxon>
    </lineage>
</organism>
<dbReference type="Gene3D" id="2.40.30.10">
    <property type="entry name" value="Translation factors"/>
    <property type="match status" value="1"/>
</dbReference>
<dbReference type="RefSeq" id="WP_125670892.1">
    <property type="nucleotide sequence ID" value="NZ_RCOS01000062.1"/>
</dbReference>